<protein>
    <recommendedName>
        <fullName evidence="3">SnoaL-like domain-containing protein</fullName>
    </recommendedName>
</protein>
<name>A0ABU1YWA2_ROSSA</name>
<keyword evidence="2" id="KW-1185">Reference proteome</keyword>
<evidence type="ECO:0000313" key="1">
    <source>
        <dbReference type="EMBL" id="MDR7273137.1"/>
    </source>
</evidence>
<accession>A0ABU1YWA2</accession>
<dbReference type="Proteomes" id="UP001180453">
    <property type="component" value="Unassembled WGS sequence"/>
</dbReference>
<dbReference type="RefSeq" id="WP_310273177.1">
    <property type="nucleotide sequence ID" value="NZ_JAVDXU010000008.1"/>
</dbReference>
<organism evidence="1 2">
    <name type="scientific">Roseateles saccharophilus</name>
    <name type="common">Pseudomonas saccharophila</name>
    <dbReference type="NCBI Taxonomy" id="304"/>
    <lineage>
        <taxon>Bacteria</taxon>
        <taxon>Pseudomonadati</taxon>
        <taxon>Pseudomonadota</taxon>
        <taxon>Betaproteobacteria</taxon>
        <taxon>Burkholderiales</taxon>
        <taxon>Sphaerotilaceae</taxon>
        <taxon>Roseateles</taxon>
    </lineage>
</organism>
<evidence type="ECO:0000313" key="2">
    <source>
        <dbReference type="Proteomes" id="UP001180453"/>
    </source>
</evidence>
<dbReference type="EMBL" id="JAVDXU010000008">
    <property type="protein sequence ID" value="MDR7273137.1"/>
    <property type="molecule type" value="Genomic_DNA"/>
</dbReference>
<gene>
    <name evidence="1" type="ORF">J2X20_005822</name>
</gene>
<sequence>MPPEILVPIPEQNVDLRLYFDEMVDNESFAKALDYSVSEFDDLARLVDLEVIEVQATAADVVVCYQVSWEAFHPCDDRTIRGERVRTVKGSVDGSYWAFVKAPTSECRSTHNEF</sequence>
<comment type="caution">
    <text evidence="1">The sequence shown here is derived from an EMBL/GenBank/DDBJ whole genome shotgun (WGS) entry which is preliminary data.</text>
</comment>
<reference evidence="1 2" key="1">
    <citation type="submission" date="2023-07" db="EMBL/GenBank/DDBJ databases">
        <title>Sorghum-associated microbial communities from plants grown in Nebraska, USA.</title>
        <authorList>
            <person name="Schachtman D."/>
        </authorList>
    </citation>
    <scope>NUCLEOTIDE SEQUENCE [LARGE SCALE GENOMIC DNA]</scope>
    <source>
        <strain evidence="1 2">BE314</strain>
    </source>
</reference>
<proteinExistence type="predicted"/>
<evidence type="ECO:0008006" key="3">
    <source>
        <dbReference type="Google" id="ProtNLM"/>
    </source>
</evidence>